<evidence type="ECO:0008006" key="4">
    <source>
        <dbReference type="Google" id="ProtNLM"/>
    </source>
</evidence>
<evidence type="ECO:0000313" key="2">
    <source>
        <dbReference type="EMBL" id="CAG5158676.1"/>
    </source>
</evidence>
<protein>
    <recommendedName>
        <fullName evidence="4">Secreted protein</fullName>
    </recommendedName>
</protein>
<dbReference type="RefSeq" id="XP_043168753.1">
    <property type="nucleotide sequence ID" value="XM_043312818.1"/>
</dbReference>
<keyword evidence="3" id="KW-1185">Reference proteome</keyword>
<evidence type="ECO:0000256" key="1">
    <source>
        <dbReference type="SAM" id="SignalP"/>
    </source>
</evidence>
<keyword evidence="1" id="KW-0732">Signal</keyword>
<dbReference type="Proteomes" id="UP000676310">
    <property type="component" value="Unassembled WGS sequence"/>
</dbReference>
<evidence type="ECO:0000313" key="3">
    <source>
        <dbReference type="Proteomes" id="UP000676310"/>
    </source>
</evidence>
<sequence>MFSKVTLALLAMSCTAIAYKDNCDGSTNSPNLSDCYVGIDRIDVGAFYSDGQEFSQGSCFIKYAINKSGPYAVSGQTIKDKALYILAHCGHHHGSYGTGNCEKCHVTVNYRN</sequence>
<gene>
    <name evidence="2" type="ORF">ALTATR162_LOCUS5200</name>
</gene>
<comment type="caution">
    <text evidence="2">The sequence shown here is derived from an EMBL/GenBank/DDBJ whole genome shotgun (WGS) entry which is preliminary data.</text>
</comment>
<name>A0A8J2I6D3_9PLEO</name>
<feature type="chain" id="PRO_5035176569" description="Secreted protein" evidence="1">
    <location>
        <begin position="19"/>
        <end position="112"/>
    </location>
</feature>
<proteinExistence type="predicted"/>
<dbReference type="GeneID" id="67016953"/>
<reference evidence="2" key="1">
    <citation type="submission" date="2021-05" db="EMBL/GenBank/DDBJ databases">
        <authorList>
            <person name="Stam R."/>
        </authorList>
    </citation>
    <scope>NUCLEOTIDE SEQUENCE</scope>
    <source>
        <strain evidence="2">CS162</strain>
    </source>
</reference>
<dbReference type="EMBL" id="CAJRGZ010000019">
    <property type="protein sequence ID" value="CAG5158676.1"/>
    <property type="molecule type" value="Genomic_DNA"/>
</dbReference>
<dbReference type="AlphaFoldDB" id="A0A8J2I6D3"/>
<organism evidence="2 3">
    <name type="scientific">Alternaria atra</name>
    <dbReference type="NCBI Taxonomy" id="119953"/>
    <lineage>
        <taxon>Eukaryota</taxon>
        <taxon>Fungi</taxon>
        <taxon>Dikarya</taxon>
        <taxon>Ascomycota</taxon>
        <taxon>Pezizomycotina</taxon>
        <taxon>Dothideomycetes</taxon>
        <taxon>Pleosporomycetidae</taxon>
        <taxon>Pleosporales</taxon>
        <taxon>Pleosporineae</taxon>
        <taxon>Pleosporaceae</taxon>
        <taxon>Alternaria</taxon>
        <taxon>Alternaria sect. Ulocladioides</taxon>
    </lineage>
</organism>
<feature type="signal peptide" evidence="1">
    <location>
        <begin position="1"/>
        <end position="18"/>
    </location>
</feature>
<accession>A0A8J2I6D3</accession>
<dbReference type="OrthoDB" id="3672617at2759"/>